<feature type="region of interest" description="Disordered" evidence="1">
    <location>
        <begin position="260"/>
        <end position="279"/>
    </location>
</feature>
<evidence type="ECO:0000313" key="3">
    <source>
        <dbReference type="EMBL" id="PWC27660.1"/>
    </source>
</evidence>
<gene>
    <name evidence="3" type="ORF">CR165_16705</name>
</gene>
<evidence type="ECO:0000256" key="1">
    <source>
        <dbReference type="SAM" id="MobiDB-lite"/>
    </source>
</evidence>
<feature type="transmembrane region" description="Helical" evidence="2">
    <location>
        <begin position="203"/>
        <end position="225"/>
    </location>
</feature>
<organism evidence="3 4">
    <name type="scientific">Teichococcus aestuarii</name>
    <dbReference type="NCBI Taxonomy" id="568898"/>
    <lineage>
        <taxon>Bacteria</taxon>
        <taxon>Pseudomonadati</taxon>
        <taxon>Pseudomonadota</taxon>
        <taxon>Alphaproteobacteria</taxon>
        <taxon>Acetobacterales</taxon>
        <taxon>Roseomonadaceae</taxon>
        <taxon>Roseomonas</taxon>
    </lineage>
</organism>
<dbReference type="Proteomes" id="UP000245048">
    <property type="component" value="Unassembled WGS sequence"/>
</dbReference>
<keyword evidence="4" id="KW-1185">Reference proteome</keyword>
<feature type="transmembrane region" description="Helical" evidence="2">
    <location>
        <begin position="366"/>
        <end position="388"/>
    </location>
</feature>
<accession>A0A2U1V177</accession>
<keyword evidence="2" id="KW-0812">Transmembrane</keyword>
<dbReference type="AlphaFoldDB" id="A0A2U1V177"/>
<feature type="transmembrane region" description="Helical" evidence="2">
    <location>
        <begin position="24"/>
        <end position="46"/>
    </location>
</feature>
<evidence type="ECO:0000313" key="4">
    <source>
        <dbReference type="Proteomes" id="UP000245048"/>
    </source>
</evidence>
<dbReference type="Pfam" id="PF03929">
    <property type="entry name" value="PepSY_TM"/>
    <property type="match status" value="1"/>
</dbReference>
<reference evidence="4" key="1">
    <citation type="submission" date="2017-10" db="EMBL/GenBank/DDBJ databases">
        <authorList>
            <person name="Toshchakov S.V."/>
            <person name="Goeva M.A."/>
        </authorList>
    </citation>
    <scope>NUCLEOTIDE SEQUENCE [LARGE SCALE GENOMIC DNA]</scope>
    <source>
        <strain evidence="4">JR1/69-1-13</strain>
    </source>
</reference>
<sequence>MTGDPRPAASPAVELRAFIARLHFYVGLFVGPFLLAAALTGVLYVLTPQLEEALYRQALRTDSAGPARSLAAQAEAARAIAGPDARLFAVRPAAAPGRTTRVMFVEPQLGASESRAIFVDPATFAVKGDLVVYGTSGILPFRTTLDHLHRDLLLGEPGRYYSELAASWLWVATLGGVLLWAWRRTGRLSRKAPQNARLRTRRLHGLIGVSLSLGLLFLSATGLTWSRWAGGRIDALRGGLGWVTPSVSLSLDAAAAPAMGDHAHHPAGAPPGVAGQDTAGQDAAGHLDAVLATALAAGIDSPMVEIRLPRPGSAWLVREYDRSWPTQVDSLAIDPRTMQVTSRADFAGFPLVAKLIRWGIDMHMGILFGVANQVLMAALGIGLMVAALHGYRIWWQNRPAPGALPRSLVQSWCRLPPRTQIIVALAMAALGWALPVAGLSLAAFLAVDVLRWRHARTSARSLAAE</sequence>
<keyword evidence="2" id="KW-1133">Transmembrane helix</keyword>
<keyword evidence="2" id="KW-0472">Membrane</keyword>
<name>A0A2U1V177_9PROT</name>
<evidence type="ECO:0008006" key="5">
    <source>
        <dbReference type="Google" id="ProtNLM"/>
    </source>
</evidence>
<comment type="caution">
    <text evidence="3">The sequence shown here is derived from an EMBL/GenBank/DDBJ whole genome shotgun (WGS) entry which is preliminary data.</text>
</comment>
<feature type="transmembrane region" description="Helical" evidence="2">
    <location>
        <begin position="421"/>
        <end position="447"/>
    </location>
</feature>
<dbReference type="PANTHER" id="PTHR34219">
    <property type="entry name" value="IRON-REGULATED INNER MEMBRANE PROTEIN-RELATED"/>
    <property type="match status" value="1"/>
</dbReference>
<dbReference type="PANTHER" id="PTHR34219:SF1">
    <property type="entry name" value="PEPSY DOMAIN-CONTAINING PROTEIN"/>
    <property type="match status" value="1"/>
</dbReference>
<evidence type="ECO:0000256" key="2">
    <source>
        <dbReference type="SAM" id="Phobius"/>
    </source>
</evidence>
<feature type="transmembrane region" description="Helical" evidence="2">
    <location>
        <begin position="160"/>
        <end position="182"/>
    </location>
</feature>
<protein>
    <recommendedName>
        <fullName evidence="5">Peptidase</fullName>
    </recommendedName>
</protein>
<dbReference type="InterPro" id="IPR005625">
    <property type="entry name" value="PepSY-ass_TM"/>
</dbReference>
<dbReference type="EMBL" id="PDOA01000012">
    <property type="protein sequence ID" value="PWC27660.1"/>
    <property type="molecule type" value="Genomic_DNA"/>
</dbReference>
<dbReference type="OrthoDB" id="9791166at2"/>
<dbReference type="RefSeq" id="WP_109518091.1">
    <property type="nucleotide sequence ID" value="NZ_PDOA01000012.1"/>
</dbReference>
<proteinExistence type="predicted"/>